<keyword evidence="6 10" id="KW-0418">Kinase</keyword>
<reference evidence="10 11" key="1">
    <citation type="submission" date="2019-09" db="EMBL/GenBank/DDBJ databases">
        <title>Hydrogenophaga aromatica sp. nov., isolated from a para-xylene-degrading enrichment culture.</title>
        <authorList>
            <person name="Tancsics A."/>
            <person name="Banerjee S."/>
        </authorList>
    </citation>
    <scope>NUCLEOTIDE SEQUENCE [LARGE SCALE GENOMIC DNA]</scope>
    <source>
        <strain evidence="10 11">D2P1</strain>
    </source>
</reference>
<accession>A0A7Y8GSZ4</accession>
<dbReference type="GO" id="GO:0046983">
    <property type="term" value="F:protein dimerization activity"/>
    <property type="evidence" value="ECO:0007669"/>
    <property type="project" value="InterPro"/>
</dbReference>
<comment type="catalytic activity">
    <reaction evidence="1">
        <text>ATP + protein L-histidine = ADP + protein N-phospho-L-histidine.</text>
        <dbReference type="EC" id="2.7.13.3"/>
    </reaction>
</comment>
<dbReference type="PANTHER" id="PTHR24421">
    <property type="entry name" value="NITRATE/NITRITE SENSOR PROTEIN NARX-RELATED"/>
    <property type="match status" value="1"/>
</dbReference>
<sequence>MNELDLLLSTLFNVGDHAELRGPRFWGLTQSLDVATLIIDRENLIELANEPAHRLLALSDLDSECRRMCEFLGEPGQVFLDGVRQQTDDPYASFFRSYLVDQTGAANQVAVFAHAMHRDSLVTGSMLLFIVPGHREAALLHALANAGSRDDFVANFLRLAREDERKRIASDLHDGLGQVLTMLKFKVERALLRLDSADVEGSRLLLNEAVRDLRGAVDDVRRISNQLRPTMLDDLGLLRTVQSLCRQCQAATPQLAIELDVPESESDLPPTLKYVVFRLLQEALNNVIKHSQASRVLIYMRIHDGQFSIGVEDNGQGFDSRGILSGKTCLVGIGLNSMRERTEGASGRFSIQSEPGQGTVITATWMLNASGSKHRAMQEQVMRITASPPAIQPDINLNEQGPSVRR</sequence>
<evidence type="ECO:0000256" key="2">
    <source>
        <dbReference type="ARBA" id="ARBA00012438"/>
    </source>
</evidence>
<protein>
    <recommendedName>
        <fullName evidence="2">histidine kinase</fullName>
        <ecNumber evidence="2">2.7.13.3</ecNumber>
    </recommendedName>
</protein>
<dbReference type="GO" id="GO:0005524">
    <property type="term" value="F:ATP binding"/>
    <property type="evidence" value="ECO:0007669"/>
    <property type="project" value="UniProtKB-KW"/>
</dbReference>
<dbReference type="Pfam" id="PF02518">
    <property type="entry name" value="HATPase_c"/>
    <property type="match status" value="1"/>
</dbReference>
<dbReference type="PANTHER" id="PTHR24421:SF10">
    <property type="entry name" value="NITRATE_NITRITE SENSOR PROTEIN NARQ"/>
    <property type="match status" value="1"/>
</dbReference>
<keyword evidence="3" id="KW-0597">Phosphoprotein</keyword>
<keyword evidence="8" id="KW-0902">Two-component regulatory system</keyword>
<proteinExistence type="predicted"/>
<dbReference type="EC" id="2.7.13.3" evidence="2"/>
<evidence type="ECO:0000256" key="8">
    <source>
        <dbReference type="ARBA" id="ARBA00023012"/>
    </source>
</evidence>
<evidence type="ECO:0000256" key="7">
    <source>
        <dbReference type="ARBA" id="ARBA00022840"/>
    </source>
</evidence>
<keyword evidence="11" id="KW-1185">Reference proteome</keyword>
<feature type="domain" description="Histidine kinase" evidence="9">
    <location>
        <begin position="167"/>
        <end position="369"/>
    </location>
</feature>
<dbReference type="InterPro" id="IPR005467">
    <property type="entry name" value="His_kinase_dom"/>
</dbReference>
<dbReference type="AlphaFoldDB" id="A0A7Y8GSZ4"/>
<keyword evidence="7" id="KW-0067">ATP-binding</keyword>
<keyword evidence="5" id="KW-0547">Nucleotide-binding</keyword>
<evidence type="ECO:0000256" key="3">
    <source>
        <dbReference type="ARBA" id="ARBA00022553"/>
    </source>
</evidence>
<comment type="caution">
    <text evidence="10">The sequence shown here is derived from an EMBL/GenBank/DDBJ whole genome shotgun (WGS) entry which is preliminary data.</text>
</comment>
<gene>
    <name evidence="10" type="ORF">F3K02_03395</name>
</gene>
<evidence type="ECO:0000256" key="4">
    <source>
        <dbReference type="ARBA" id="ARBA00022679"/>
    </source>
</evidence>
<dbReference type="PROSITE" id="PS50109">
    <property type="entry name" value="HIS_KIN"/>
    <property type="match status" value="1"/>
</dbReference>
<dbReference type="InterPro" id="IPR036890">
    <property type="entry name" value="HATPase_C_sf"/>
</dbReference>
<dbReference type="GO" id="GO:0016020">
    <property type="term" value="C:membrane"/>
    <property type="evidence" value="ECO:0007669"/>
    <property type="project" value="InterPro"/>
</dbReference>
<dbReference type="CDD" id="cd16917">
    <property type="entry name" value="HATPase_UhpB-NarQ-NarX-like"/>
    <property type="match status" value="1"/>
</dbReference>
<evidence type="ECO:0000313" key="10">
    <source>
        <dbReference type="EMBL" id="NWF44300.1"/>
    </source>
</evidence>
<dbReference type="Gene3D" id="1.20.5.1930">
    <property type="match status" value="1"/>
</dbReference>
<dbReference type="Pfam" id="PF07730">
    <property type="entry name" value="HisKA_3"/>
    <property type="match status" value="1"/>
</dbReference>
<dbReference type="InterPro" id="IPR050482">
    <property type="entry name" value="Sensor_HK_TwoCompSys"/>
</dbReference>
<evidence type="ECO:0000313" key="11">
    <source>
        <dbReference type="Proteomes" id="UP000545507"/>
    </source>
</evidence>
<name>A0A7Y8GSZ4_9BURK</name>
<dbReference type="InterPro" id="IPR011712">
    <property type="entry name" value="Sig_transdc_His_kin_sub3_dim/P"/>
</dbReference>
<evidence type="ECO:0000256" key="6">
    <source>
        <dbReference type="ARBA" id="ARBA00022777"/>
    </source>
</evidence>
<dbReference type="Proteomes" id="UP000545507">
    <property type="component" value="Unassembled WGS sequence"/>
</dbReference>
<evidence type="ECO:0000256" key="1">
    <source>
        <dbReference type="ARBA" id="ARBA00000085"/>
    </source>
</evidence>
<organism evidence="10 11">
    <name type="scientific">Hydrogenophaga aromaticivorans</name>
    <dbReference type="NCBI Taxonomy" id="2610898"/>
    <lineage>
        <taxon>Bacteria</taxon>
        <taxon>Pseudomonadati</taxon>
        <taxon>Pseudomonadota</taxon>
        <taxon>Betaproteobacteria</taxon>
        <taxon>Burkholderiales</taxon>
        <taxon>Comamonadaceae</taxon>
        <taxon>Hydrogenophaga</taxon>
    </lineage>
</organism>
<dbReference type="GO" id="GO:0000155">
    <property type="term" value="F:phosphorelay sensor kinase activity"/>
    <property type="evidence" value="ECO:0007669"/>
    <property type="project" value="InterPro"/>
</dbReference>
<keyword evidence="4" id="KW-0808">Transferase</keyword>
<dbReference type="Gene3D" id="3.30.565.10">
    <property type="entry name" value="Histidine kinase-like ATPase, C-terminal domain"/>
    <property type="match status" value="1"/>
</dbReference>
<dbReference type="EMBL" id="VYGV01000004">
    <property type="protein sequence ID" value="NWF44300.1"/>
    <property type="molecule type" value="Genomic_DNA"/>
</dbReference>
<evidence type="ECO:0000259" key="9">
    <source>
        <dbReference type="PROSITE" id="PS50109"/>
    </source>
</evidence>
<dbReference type="SUPFAM" id="SSF55874">
    <property type="entry name" value="ATPase domain of HSP90 chaperone/DNA topoisomerase II/histidine kinase"/>
    <property type="match status" value="1"/>
</dbReference>
<evidence type="ECO:0000256" key="5">
    <source>
        <dbReference type="ARBA" id="ARBA00022741"/>
    </source>
</evidence>
<dbReference type="InterPro" id="IPR003594">
    <property type="entry name" value="HATPase_dom"/>
</dbReference>